<sequence length="207" mass="21786">MVGGREGSPFLVTARTLDLPKVNGFAALDTTDSSTSLNWISIAGASGYLLSWRHISELDAKKEKLGPAATMLKLSDLLYGRTYIFTIRPLYGEVEGPITSIYHRIVAKDRPLVPVQSLPAMPAPLPPHTLTASHLNAAKATTVHTHSTVTKAPSKTPAGTAKKPPSTTVVKTAAATTSVGHLTTTTRNVLVLDTETTVGPGPGNSIL</sequence>
<proteinExistence type="predicted"/>
<dbReference type="Proteomes" id="UP000314982">
    <property type="component" value="Unassembled WGS sequence"/>
</dbReference>
<reference evidence="3" key="1">
    <citation type="submission" date="2018-06" db="EMBL/GenBank/DDBJ databases">
        <title>Genome assembly of Danube salmon.</title>
        <authorList>
            <person name="Macqueen D.J."/>
            <person name="Gundappa M.K."/>
        </authorList>
    </citation>
    <scope>NUCLEOTIDE SEQUENCE [LARGE SCALE GENOMIC DNA]</scope>
</reference>
<dbReference type="Gene3D" id="2.60.40.10">
    <property type="entry name" value="Immunoglobulins"/>
    <property type="match status" value="1"/>
</dbReference>
<evidence type="ECO:0000313" key="2">
    <source>
        <dbReference type="Ensembl" id="ENSHHUP00000022850.1"/>
    </source>
</evidence>
<dbReference type="InterPro" id="IPR013783">
    <property type="entry name" value="Ig-like_fold"/>
</dbReference>
<keyword evidence="3" id="KW-1185">Reference proteome</keyword>
<dbReference type="GeneTree" id="ENSGT00940000173262"/>
<dbReference type="AlphaFoldDB" id="A0A4W5LB24"/>
<reference evidence="2" key="2">
    <citation type="submission" date="2025-08" db="UniProtKB">
        <authorList>
            <consortium name="Ensembl"/>
        </authorList>
    </citation>
    <scope>IDENTIFICATION</scope>
</reference>
<reference evidence="2" key="3">
    <citation type="submission" date="2025-09" db="UniProtKB">
        <authorList>
            <consortium name="Ensembl"/>
        </authorList>
    </citation>
    <scope>IDENTIFICATION</scope>
</reference>
<dbReference type="SUPFAM" id="SSF49265">
    <property type="entry name" value="Fibronectin type III"/>
    <property type="match status" value="1"/>
</dbReference>
<accession>A0A4W5LB24</accession>
<evidence type="ECO:0008006" key="4">
    <source>
        <dbReference type="Google" id="ProtNLM"/>
    </source>
</evidence>
<name>A0A4W5LB24_9TELE</name>
<organism evidence="2 3">
    <name type="scientific">Hucho hucho</name>
    <name type="common">huchen</name>
    <dbReference type="NCBI Taxonomy" id="62062"/>
    <lineage>
        <taxon>Eukaryota</taxon>
        <taxon>Metazoa</taxon>
        <taxon>Chordata</taxon>
        <taxon>Craniata</taxon>
        <taxon>Vertebrata</taxon>
        <taxon>Euteleostomi</taxon>
        <taxon>Actinopterygii</taxon>
        <taxon>Neopterygii</taxon>
        <taxon>Teleostei</taxon>
        <taxon>Protacanthopterygii</taxon>
        <taxon>Salmoniformes</taxon>
        <taxon>Salmonidae</taxon>
        <taxon>Salmoninae</taxon>
        <taxon>Hucho</taxon>
    </lineage>
</organism>
<protein>
    <recommendedName>
        <fullName evidence="4">Fibronectin type-III domain-containing protein</fullName>
    </recommendedName>
</protein>
<feature type="region of interest" description="Disordered" evidence="1">
    <location>
        <begin position="147"/>
        <end position="166"/>
    </location>
</feature>
<evidence type="ECO:0000313" key="3">
    <source>
        <dbReference type="Proteomes" id="UP000314982"/>
    </source>
</evidence>
<dbReference type="STRING" id="62062.ENSHHUP00000022850"/>
<dbReference type="InterPro" id="IPR036116">
    <property type="entry name" value="FN3_sf"/>
</dbReference>
<evidence type="ECO:0000256" key="1">
    <source>
        <dbReference type="SAM" id="MobiDB-lite"/>
    </source>
</evidence>
<dbReference type="Ensembl" id="ENSHHUT00000023714.1">
    <property type="protein sequence ID" value="ENSHHUP00000022850.1"/>
    <property type="gene ID" value="ENSHHUG00000014309.1"/>
</dbReference>